<keyword evidence="7" id="KW-0460">Magnesium</keyword>
<protein>
    <recommendedName>
        <fullName evidence="4">protein-serine/threonine phosphatase</fullName>
        <ecNumber evidence="4">3.1.3.16</ecNumber>
    </recommendedName>
</protein>
<dbReference type="GO" id="GO:0004722">
    <property type="term" value="F:protein serine/threonine phosphatase activity"/>
    <property type="evidence" value="ECO:0000318"/>
    <property type="project" value="GO_Central"/>
</dbReference>
<dbReference type="FunCoup" id="B8BRV3">
    <property type="interactions" value="573"/>
</dbReference>
<evidence type="ECO:0000256" key="7">
    <source>
        <dbReference type="ARBA" id="ARBA00022842"/>
    </source>
</evidence>
<reference evidence="14 15" key="2">
    <citation type="journal article" date="2008" name="Nature">
        <title>The Phaeodactylum genome reveals the evolutionary history of diatom genomes.</title>
        <authorList>
            <person name="Bowler C."/>
            <person name="Allen A.E."/>
            <person name="Badger J.H."/>
            <person name="Grimwood J."/>
            <person name="Jabbari K."/>
            <person name="Kuo A."/>
            <person name="Maheswari U."/>
            <person name="Martens C."/>
            <person name="Maumus F."/>
            <person name="Otillar R.P."/>
            <person name="Rayko E."/>
            <person name="Salamov A."/>
            <person name="Vandepoele K."/>
            <person name="Beszteri B."/>
            <person name="Gruber A."/>
            <person name="Heijde M."/>
            <person name="Katinka M."/>
            <person name="Mock T."/>
            <person name="Valentin K."/>
            <person name="Verret F."/>
            <person name="Berges J.A."/>
            <person name="Brownlee C."/>
            <person name="Cadoret J.P."/>
            <person name="Chiovitti A."/>
            <person name="Choi C.J."/>
            <person name="Coesel S."/>
            <person name="De Martino A."/>
            <person name="Detter J.C."/>
            <person name="Durkin C."/>
            <person name="Falciatore A."/>
            <person name="Fournet J."/>
            <person name="Haruta M."/>
            <person name="Huysman M.J."/>
            <person name="Jenkins B.D."/>
            <person name="Jiroutova K."/>
            <person name="Jorgensen R.E."/>
            <person name="Joubert Y."/>
            <person name="Kaplan A."/>
            <person name="Kroger N."/>
            <person name="Kroth P.G."/>
            <person name="La Roche J."/>
            <person name="Lindquist E."/>
            <person name="Lommer M."/>
            <person name="Martin-Jezequel V."/>
            <person name="Lopez P.J."/>
            <person name="Lucas S."/>
            <person name="Mangogna M."/>
            <person name="McGinnis K."/>
            <person name="Medlin L.K."/>
            <person name="Montsant A."/>
            <person name="Oudot-Le Secq M.P."/>
            <person name="Napoli C."/>
            <person name="Obornik M."/>
            <person name="Parker M.S."/>
            <person name="Petit J.L."/>
            <person name="Porcel B.M."/>
            <person name="Poulsen N."/>
            <person name="Robison M."/>
            <person name="Rychlewski L."/>
            <person name="Rynearson T.A."/>
            <person name="Schmutz J."/>
            <person name="Shapiro H."/>
            <person name="Siaut M."/>
            <person name="Stanley M."/>
            <person name="Sussman M.R."/>
            <person name="Taylor A.R."/>
            <person name="Vardi A."/>
            <person name="von Dassow P."/>
            <person name="Vyverman W."/>
            <person name="Willis A."/>
            <person name="Wyrwicz L.S."/>
            <person name="Rokhsar D.S."/>
            <person name="Weissenbach J."/>
            <person name="Armbrust E.V."/>
            <person name="Green B.R."/>
            <person name="Van de Peer Y."/>
            <person name="Grigoriev I.V."/>
        </authorList>
    </citation>
    <scope>NUCLEOTIDE SEQUENCE [LARGE SCALE GENOMIC DNA]</scope>
    <source>
        <strain evidence="14 15">CCMP1335</strain>
    </source>
</reference>
<sequence>MGTYLSTPVLDKHTETGSDLNDATPVQWAVVDMQGWRKSMEDAHVARTDVLVALDNHCRTSVFAVFDGHGGPEVARYCQMHLVDVLTSQDGWKEMVKKAIQNGRKVCNLPDHPVHAGCTSVVAVIVDKTLVVANAGDSRAVICRAGGLTEPLSFDHKPLQRREMNRIINSGGFVNQFGRVNGNLNLSRSIGDLKYKQVPGISPAEQMITAEPDIISTILRPGDEFIVLGCDGIWDCLTNEECVKYIRDRIETKTPKEIGMEMLDDIVSADPRASQGIGGDNMTVMIIDLLPQTRQYTEGTR</sequence>
<dbReference type="InterPro" id="IPR015655">
    <property type="entry name" value="PP2C"/>
</dbReference>
<comment type="similarity">
    <text evidence="3 12">Belongs to the PP2C family.</text>
</comment>
<dbReference type="InterPro" id="IPR036457">
    <property type="entry name" value="PPM-type-like_dom_sf"/>
</dbReference>
<dbReference type="Proteomes" id="UP000001449">
    <property type="component" value="Chromosome 1"/>
</dbReference>
<dbReference type="EMBL" id="CM000638">
    <property type="protein sequence ID" value="EED96606.1"/>
    <property type="molecule type" value="Genomic_DNA"/>
</dbReference>
<evidence type="ECO:0000256" key="5">
    <source>
        <dbReference type="ARBA" id="ARBA00022723"/>
    </source>
</evidence>
<evidence type="ECO:0000256" key="10">
    <source>
        <dbReference type="ARBA" id="ARBA00047761"/>
    </source>
</evidence>
<dbReference type="RefSeq" id="XP_002286965.1">
    <property type="nucleotide sequence ID" value="XM_002286929.1"/>
</dbReference>
<dbReference type="Gene3D" id="3.60.40.10">
    <property type="entry name" value="PPM-type phosphatase domain"/>
    <property type="match status" value="1"/>
</dbReference>
<dbReference type="OMA" id="QDNRVNG"/>
<dbReference type="PANTHER" id="PTHR13832">
    <property type="entry name" value="PROTEIN PHOSPHATASE 2C"/>
    <property type="match status" value="1"/>
</dbReference>
<evidence type="ECO:0000256" key="2">
    <source>
        <dbReference type="ARBA" id="ARBA00004170"/>
    </source>
</evidence>
<organism evidence="14 15">
    <name type="scientific">Thalassiosira pseudonana</name>
    <name type="common">Marine diatom</name>
    <name type="synonym">Cyclotella nana</name>
    <dbReference type="NCBI Taxonomy" id="35128"/>
    <lineage>
        <taxon>Eukaryota</taxon>
        <taxon>Sar</taxon>
        <taxon>Stramenopiles</taxon>
        <taxon>Ochrophyta</taxon>
        <taxon>Bacillariophyta</taxon>
        <taxon>Coscinodiscophyceae</taxon>
        <taxon>Thalassiosirophycidae</taxon>
        <taxon>Thalassiosirales</taxon>
        <taxon>Thalassiosiraceae</taxon>
        <taxon>Thalassiosira</taxon>
    </lineage>
</organism>
<evidence type="ECO:0000256" key="8">
    <source>
        <dbReference type="ARBA" id="ARBA00022912"/>
    </source>
</evidence>
<dbReference type="PaxDb" id="35128-Thaps39232"/>
<dbReference type="FunFam" id="3.60.40.10:FF:000075">
    <property type="entry name" value="Protein phosphatase 2C, putative"/>
    <property type="match status" value="1"/>
</dbReference>
<evidence type="ECO:0000256" key="3">
    <source>
        <dbReference type="ARBA" id="ARBA00006702"/>
    </source>
</evidence>
<dbReference type="PROSITE" id="PS01032">
    <property type="entry name" value="PPM_1"/>
    <property type="match status" value="1"/>
</dbReference>
<dbReference type="GeneID" id="7453426"/>
<dbReference type="GO" id="GO:0007165">
    <property type="term" value="P:signal transduction"/>
    <property type="evidence" value="ECO:0000318"/>
    <property type="project" value="GO_Central"/>
</dbReference>
<keyword evidence="5" id="KW-0479">Metal-binding</keyword>
<keyword evidence="15" id="KW-1185">Reference proteome</keyword>
<evidence type="ECO:0000256" key="1">
    <source>
        <dbReference type="ARBA" id="ARBA00001936"/>
    </source>
</evidence>
<keyword evidence="8 12" id="KW-0904">Protein phosphatase</keyword>
<dbReference type="CDD" id="cd00143">
    <property type="entry name" value="PP2Cc"/>
    <property type="match status" value="1"/>
</dbReference>
<evidence type="ECO:0000256" key="6">
    <source>
        <dbReference type="ARBA" id="ARBA00022801"/>
    </source>
</evidence>
<dbReference type="SUPFAM" id="SSF81606">
    <property type="entry name" value="PP2C-like"/>
    <property type="match status" value="1"/>
</dbReference>
<dbReference type="InterPro" id="IPR001932">
    <property type="entry name" value="PPM-type_phosphatase-like_dom"/>
</dbReference>
<comment type="subcellular location">
    <subcellularLocation>
        <location evidence="2">Membrane</location>
        <topology evidence="2">Peripheral membrane protein</topology>
    </subcellularLocation>
</comment>
<dbReference type="AlphaFoldDB" id="B8BRV3"/>
<comment type="catalytic activity">
    <reaction evidence="10">
        <text>O-phospho-L-seryl-[protein] + H2O = L-seryl-[protein] + phosphate</text>
        <dbReference type="Rhea" id="RHEA:20629"/>
        <dbReference type="Rhea" id="RHEA-COMP:9863"/>
        <dbReference type="Rhea" id="RHEA-COMP:11604"/>
        <dbReference type="ChEBI" id="CHEBI:15377"/>
        <dbReference type="ChEBI" id="CHEBI:29999"/>
        <dbReference type="ChEBI" id="CHEBI:43474"/>
        <dbReference type="ChEBI" id="CHEBI:83421"/>
        <dbReference type="EC" id="3.1.3.16"/>
    </reaction>
</comment>
<comment type="catalytic activity">
    <reaction evidence="11">
        <text>O-phospho-L-threonyl-[protein] + H2O = L-threonyl-[protein] + phosphate</text>
        <dbReference type="Rhea" id="RHEA:47004"/>
        <dbReference type="Rhea" id="RHEA-COMP:11060"/>
        <dbReference type="Rhea" id="RHEA-COMP:11605"/>
        <dbReference type="ChEBI" id="CHEBI:15377"/>
        <dbReference type="ChEBI" id="CHEBI:30013"/>
        <dbReference type="ChEBI" id="CHEBI:43474"/>
        <dbReference type="ChEBI" id="CHEBI:61977"/>
        <dbReference type="EC" id="3.1.3.16"/>
    </reaction>
</comment>
<dbReference type="PANTHER" id="PTHR13832:SF803">
    <property type="entry name" value="PROTEIN PHOSPHATASE 1G"/>
    <property type="match status" value="1"/>
</dbReference>
<keyword evidence="6 12" id="KW-0378">Hydrolase</keyword>
<evidence type="ECO:0000256" key="11">
    <source>
        <dbReference type="ARBA" id="ARBA00048336"/>
    </source>
</evidence>
<dbReference type="SMART" id="SM00332">
    <property type="entry name" value="PP2Cc"/>
    <property type="match status" value="1"/>
</dbReference>
<dbReference type="STRING" id="35128.B8BRV3"/>
<accession>B8BRV3</accession>
<evidence type="ECO:0000313" key="14">
    <source>
        <dbReference type="EMBL" id="EED96606.1"/>
    </source>
</evidence>
<feature type="domain" description="PPM-type phosphatase" evidence="13">
    <location>
        <begin position="27"/>
        <end position="289"/>
    </location>
</feature>
<evidence type="ECO:0000256" key="9">
    <source>
        <dbReference type="ARBA" id="ARBA00023211"/>
    </source>
</evidence>
<dbReference type="HOGENOM" id="CLU_013173_4_2_1"/>
<dbReference type="PROSITE" id="PS51746">
    <property type="entry name" value="PPM_2"/>
    <property type="match status" value="1"/>
</dbReference>
<keyword evidence="9" id="KW-0464">Manganese</keyword>
<proteinExistence type="inferred from homology"/>
<dbReference type="GO" id="GO:0046872">
    <property type="term" value="F:metal ion binding"/>
    <property type="evidence" value="ECO:0007669"/>
    <property type="project" value="UniProtKB-KW"/>
</dbReference>
<reference evidence="14 15" key="1">
    <citation type="journal article" date="2004" name="Science">
        <title>The genome of the diatom Thalassiosira pseudonana: ecology, evolution, and metabolism.</title>
        <authorList>
            <person name="Armbrust E.V."/>
            <person name="Berges J.A."/>
            <person name="Bowler C."/>
            <person name="Green B.R."/>
            <person name="Martinez D."/>
            <person name="Putnam N.H."/>
            <person name="Zhou S."/>
            <person name="Allen A.E."/>
            <person name="Apt K.E."/>
            <person name="Bechner M."/>
            <person name="Brzezinski M.A."/>
            <person name="Chaal B.K."/>
            <person name="Chiovitti A."/>
            <person name="Davis A.K."/>
            <person name="Demarest M.S."/>
            <person name="Detter J.C."/>
            <person name="Glavina T."/>
            <person name="Goodstein D."/>
            <person name="Hadi M.Z."/>
            <person name="Hellsten U."/>
            <person name="Hildebrand M."/>
            <person name="Jenkins B.D."/>
            <person name="Jurka J."/>
            <person name="Kapitonov V.V."/>
            <person name="Kroger N."/>
            <person name="Lau W.W."/>
            <person name="Lane T.W."/>
            <person name="Larimer F.W."/>
            <person name="Lippmeier J.C."/>
            <person name="Lucas S."/>
            <person name="Medina M."/>
            <person name="Montsant A."/>
            <person name="Obornik M."/>
            <person name="Parker M.S."/>
            <person name="Palenik B."/>
            <person name="Pazour G.J."/>
            <person name="Richardson P.M."/>
            <person name="Rynearson T.A."/>
            <person name="Saito M.A."/>
            <person name="Schwartz D.C."/>
            <person name="Thamatrakoln K."/>
            <person name="Valentin K."/>
            <person name="Vardi A."/>
            <person name="Wilkerson F.P."/>
            <person name="Rokhsar D.S."/>
        </authorList>
    </citation>
    <scope>NUCLEOTIDE SEQUENCE [LARGE SCALE GENOMIC DNA]</scope>
    <source>
        <strain evidence="14 15">CCMP1335</strain>
    </source>
</reference>
<dbReference type="KEGG" id="tps:THAPSDRAFT_39232"/>
<name>B8BRV3_THAPS</name>
<evidence type="ECO:0000313" key="15">
    <source>
        <dbReference type="Proteomes" id="UP000001449"/>
    </source>
</evidence>
<dbReference type="eggNOG" id="KOG0698">
    <property type="taxonomic scope" value="Eukaryota"/>
</dbReference>
<evidence type="ECO:0000256" key="12">
    <source>
        <dbReference type="RuleBase" id="RU003465"/>
    </source>
</evidence>
<dbReference type="InParanoid" id="B8BRV3"/>
<evidence type="ECO:0000256" key="4">
    <source>
        <dbReference type="ARBA" id="ARBA00013081"/>
    </source>
</evidence>
<dbReference type="Pfam" id="PF00481">
    <property type="entry name" value="PP2C"/>
    <property type="match status" value="1"/>
</dbReference>
<evidence type="ECO:0000259" key="13">
    <source>
        <dbReference type="PROSITE" id="PS51746"/>
    </source>
</evidence>
<dbReference type="EC" id="3.1.3.16" evidence="4"/>
<dbReference type="GO" id="GO:0016020">
    <property type="term" value="C:membrane"/>
    <property type="evidence" value="ECO:0007669"/>
    <property type="project" value="UniProtKB-SubCell"/>
</dbReference>
<dbReference type="InterPro" id="IPR000222">
    <property type="entry name" value="PP2C_BS"/>
</dbReference>
<comment type="cofactor">
    <cofactor evidence="1">
        <name>Mn(2+)</name>
        <dbReference type="ChEBI" id="CHEBI:29035"/>
    </cofactor>
</comment>
<gene>
    <name evidence="14" type="ORF">THAPSDRAFT_39232</name>
</gene>